<reference evidence="4" key="1">
    <citation type="submission" date="2021-11" db="EMBL/GenBank/DDBJ databases">
        <title>Draft genome sequence of Alcaligenes endophyticus type strain CCUG 75668T.</title>
        <authorList>
            <person name="Salva-Serra F."/>
            <person name="Duran R.E."/>
            <person name="Seeger M."/>
            <person name="Moore E.R.B."/>
            <person name="Jaen-Luchoro D."/>
        </authorList>
    </citation>
    <scope>NUCLEOTIDE SEQUENCE</scope>
    <source>
        <strain evidence="4">CCUG 75668</strain>
    </source>
</reference>
<comment type="function">
    <text evidence="1">Required for the efficient initiation of filament assembly.</text>
</comment>
<evidence type="ECO:0000256" key="2">
    <source>
        <dbReference type="ARBA" id="ARBA00007703"/>
    </source>
</evidence>
<comment type="caution">
    <text evidence="4">The sequence shown here is derived from an EMBL/GenBank/DDBJ whole genome shotgun (WGS) entry which is preliminary data.</text>
</comment>
<keyword evidence="4" id="KW-0282">Flagellum</keyword>
<sequence>MPPHSDLAHCLERHIATLHEFLHVAQTEHELLLRSFEPEALASITQQKNLLLADIIKLDHERHQYLQSFELGPDAEGLQALALQVPELADAVQTLISLSATARQQNENNGALIHIFLNNNQQALDTLAAITGKNSFYTAHGRPTSAALGNTSFKA</sequence>
<comment type="similarity">
    <text evidence="2">Belongs to the FlgN family.</text>
</comment>
<evidence type="ECO:0000256" key="1">
    <source>
        <dbReference type="ARBA" id="ARBA00002397"/>
    </source>
</evidence>
<keyword evidence="4" id="KW-0969">Cilium</keyword>
<keyword evidence="5" id="KW-1185">Reference proteome</keyword>
<dbReference type="EMBL" id="JAJHNU010000003">
    <property type="protein sequence ID" value="MDN4122091.1"/>
    <property type="molecule type" value="Genomic_DNA"/>
</dbReference>
<protein>
    <submittedName>
        <fullName evidence="4">Flagellar protein FlgN</fullName>
    </submittedName>
</protein>
<evidence type="ECO:0000256" key="3">
    <source>
        <dbReference type="ARBA" id="ARBA00022795"/>
    </source>
</evidence>
<dbReference type="InterPro" id="IPR007809">
    <property type="entry name" value="FlgN-like"/>
</dbReference>
<proteinExistence type="inferred from homology"/>
<dbReference type="RefSeq" id="WP_266122906.1">
    <property type="nucleotide sequence ID" value="NZ_JAJHNU010000003.1"/>
</dbReference>
<evidence type="ECO:0000313" key="5">
    <source>
        <dbReference type="Proteomes" id="UP001168613"/>
    </source>
</evidence>
<dbReference type="InterPro" id="IPR036679">
    <property type="entry name" value="FlgN-like_sf"/>
</dbReference>
<keyword evidence="3" id="KW-1005">Bacterial flagellum biogenesis</keyword>
<gene>
    <name evidence="4" type="ORF">LMS43_12405</name>
</gene>
<dbReference type="Pfam" id="PF05130">
    <property type="entry name" value="FlgN"/>
    <property type="match status" value="1"/>
</dbReference>
<accession>A0ABT8ELC5</accession>
<dbReference type="Proteomes" id="UP001168613">
    <property type="component" value="Unassembled WGS sequence"/>
</dbReference>
<dbReference type="Gene3D" id="1.20.58.300">
    <property type="entry name" value="FlgN-like"/>
    <property type="match status" value="1"/>
</dbReference>
<dbReference type="SUPFAM" id="SSF140566">
    <property type="entry name" value="FlgN-like"/>
    <property type="match status" value="1"/>
</dbReference>
<name>A0ABT8ELC5_9BURK</name>
<evidence type="ECO:0000313" key="4">
    <source>
        <dbReference type="EMBL" id="MDN4122091.1"/>
    </source>
</evidence>
<organism evidence="4 5">
    <name type="scientific">Alcaligenes endophyticus</name>
    <dbReference type="NCBI Taxonomy" id="1929088"/>
    <lineage>
        <taxon>Bacteria</taxon>
        <taxon>Pseudomonadati</taxon>
        <taxon>Pseudomonadota</taxon>
        <taxon>Betaproteobacteria</taxon>
        <taxon>Burkholderiales</taxon>
        <taxon>Alcaligenaceae</taxon>
        <taxon>Alcaligenes</taxon>
    </lineage>
</organism>
<keyword evidence="4" id="KW-0966">Cell projection</keyword>